<protein>
    <submittedName>
        <fullName evidence="2">DUF1576 domain-containing protein</fullName>
    </submittedName>
</protein>
<dbReference type="EMBL" id="JACOPP010000004">
    <property type="protein sequence ID" value="MBC5733001.1"/>
    <property type="molecule type" value="Genomic_DNA"/>
</dbReference>
<evidence type="ECO:0000256" key="1">
    <source>
        <dbReference type="SAM" id="Phobius"/>
    </source>
</evidence>
<accession>A0A8J6J5C2</accession>
<proteinExistence type="predicted"/>
<dbReference type="RefSeq" id="WP_186906897.1">
    <property type="nucleotide sequence ID" value="NZ_JACOPP010000004.1"/>
</dbReference>
<feature type="transmembrane region" description="Helical" evidence="1">
    <location>
        <begin position="149"/>
        <end position="168"/>
    </location>
</feature>
<feature type="transmembrane region" description="Helical" evidence="1">
    <location>
        <begin position="263"/>
        <end position="288"/>
    </location>
</feature>
<evidence type="ECO:0000313" key="3">
    <source>
        <dbReference type="Proteomes" id="UP000661435"/>
    </source>
</evidence>
<name>A0A8J6J5C2_9FIRM</name>
<comment type="caution">
    <text evidence="2">The sequence shown here is derived from an EMBL/GenBank/DDBJ whole genome shotgun (WGS) entry which is preliminary data.</text>
</comment>
<feature type="transmembrane region" description="Helical" evidence="1">
    <location>
        <begin position="357"/>
        <end position="378"/>
    </location>
</feature>
<keyword evidence="1" id="KW-0812">Transmembrane</keyword>
<feature type="transmembrane region" description="Helical" evidence="1">
    <location>
        <begin position="121"/>
        <end position="143"/>
    </location>
</feature>
<feature type="transmembrane region" description="Helical" evidence="1">
    <location>
        <begin position="323"/>
        <end position="345"/>
    </location>
</feature>
<feature type="transmembrane region" description="Helical" evidence="1">
    <location>
        <begin position="390"/>
        <end position="408"/>
    </location>
</feature>
<dbReference type="AlphaFoldDB" id="A0A8J6J5C2"/>
<dbReference type="InterPro" id="IPR011470">
    <property type="entry name" value="DUF1576"/>
</dbReference>
<dbReference type="Pfam" id="PF07613">
    <property type="entry name" value="DUF1576"/>
    <property type="match status" value="2"/>
</dbReference>
<keyword evidence="1" id="KW-0472">Membrane</keyword>
<reference evidence="2" key="1">
    <citation type="submission" date="2020-08" db="EMBL/GenBank/DDBJ databases">
        <title>Genome public.</title>
        <authorList>
            <person name="Liu C."/>
            <person name="Sun Q."/>
        </authorList>
    </citation>
    <scope>NUCLEOTIDE SEQUENCE</scope>
    <source>
        <strain evidence="2">NSJ-51</strain>
    </source>
</reference>
<evidence type="ECO:0000313" key="2">
    <source>
        <dbReference type="EMBL" id="MBC5733001.1"/>
    </source>
</evidence>
<gene>
    <name evidence="2" type="ORF">H8S57_04575</name>
</gene>
<feature type="transmembrane region" description="Helical" evidence="1">
    <location>
        <begin position="180"/>
        <end position="199"/>
    </location>
</feature>
<feature type="transmembrane region" description="Helical" evidence="1">
    <location>
        <begin position="49"/>
        <end position="74"/>
    </location>
</feature>
<feature type="transmembrane region" description="Helical" evidence="1">
    <location>
        <begin position="219"/>
        <end position="242"/>
    </location>
</feature>
<dbReference type="Proteomes" id="UP000661435">
    <property type="component" value="Unassembled WGS sequence"/>
</dbReference>
<organism evidence="2 3">
    <name type="scientific">Lawsonibacter hominis</name>
    <dbReference type="NCBI Taxonomy" id="2763053"/>
    <lineage>
        <taxon>Bacteria</taxon>
        <taxon>Bacillati</taxon>
        <taxon>Bacillota</taxon>
        <taxon>Clostridia</taxon>
        <taxon>Eubacteriales</taxon>
        <taxon>Oscillospiraceae</taxon>
        <taxon>Lawsonibacter</taxon>
    </lineage>
</organism>
<keyword evidence="1" id="KW-1133">Transmembrane helix</keyword>
<keyword evidence="3" id="KW-1185">Reference proteome</keyword>
<feature type="transmembrane region" description="Helical" evidence="1">
    <location>
        <begin position="294"/>
        <end position="311"/>
    </location>
</feature>
<sequence>MRYRRMYPAALCFAAFLAAIGLILDDPSNILPGLWKIMITEDALITDYMEIAGVGAAFVNSALVTLISIGILYLAKDPINGYTVVEIGLMAGFALFGKNIVNIWPIIGGTFLYAKLRREPFYTYASVSLLATALSPVVSYVALDNGWGNLPAGVLVGILIGFILPPLSAYTYKIQNGMNLYNMGFACGLLALILAPVMSSMGADLSTNYHWATGYNLPLGAAMGGMCIVFIAAGLFFCKRPVWAAWAGYRRLLQTTGRAPSDYLRMLGSAPVLINMGVNGLIGIVFILVTGGDLNGPTIGGIMTIIGFSAFGKHARNITPVMLGVVLGGLLLHQDLGAGAMQLAMLFGTTLAPVSGYFGWPFGIVAGFLHSAVVLYAGSPVSGLNLYNNGFSGGLIAIVLYPIITAAIRHRKPELQDEDYFDAFEHDTPTVPPPPGKEK</sequence>